<keyword evidence="2" id="KW-1185">Reference proteome</keyword>
<evidence type="ECO:0000313" key="1">
    <source>
        <dbReference type="EMBL" id="RCW73832.1"/>
    </source>
</evidence>
<organism evidence="1 2">
    <name type="scientific">Pseudorhodoferax soli</name>
    <dbReference type="NCBI Taxonomy" id="545864"/>
    <lineage>
        <taxon>Bacteria</taxon>
        <taxon>Pseudomonadati</taxon>
        <taxon>Pseudomonadota</taxon>
        <taxon>Betaproteobacteria</taxon>
        <taxon>Burkholderiales</taxon>
        <taxon>Comamonadaceae</taxon>
    </lineage>
</organism>
<evidence type="ECO:0000313" key="2">
    <source>
        <dbReference type="Proteomes" id="UP000252884"/>
    </source>
</evidence>
<sequence>MVIVTPVSGGPRPHFDASIIVDLARCESRFVVADLWDERETIEFPPTEVRRLGAAIEASIPDSEGRFSTQWVAAAGEPDALLF</sequence>
<reference evidence="1 2" key="1">
    <citation type="submission" date="2018-07" db="EMBL/GenBank/DDBJ databases">
        <title>Genomic Encyclopedia of Type Strains, Phase IV (KMG-IV): sequencing the most valuable type-strain genomes for metagenomic binning, comparative biology and taxonomic classification.</title>
        <authorList>
            <person name="Goeker M."/>
        </authorList>
    </citation>
    <scope>NUCLEOTIDE SEQUENCE [LARGE SCALE GENOMIC DNA]</scope>
    <source>
        <strain evidence="1 2">DSM 21634</strain>
    </source>
</reference>
<dbReference type="Proteomes" id="UP000252884">
    <property type="component" value="Unassembled WGS sequence"/>
</dbReference>
<comment type="caution">
    <text evidence="1">The sequence shown here is derived from an EMBL/GenBank/DDBJ whole genome shotgun (WGS) entry which is preliminary data.</text>
</comment>
<accession>A0A368Y0V4</accession>
<gene>
    <name evidence="1" type="ORF">DES41_102146</name>
</gene>
<proteinExistence type="predicted"/>
<protein>
    <submittedName>
        <fullName evidence="1">Uncharacterized protein</fullName>
    </submittedName>
</protein>
<dbReference type="AlphaFoldDB" id="A0A368Y0V4"/>
<name>A0A368Y0V4_9BURK</name>
<dbReference type="EMBL" id="QPJK01000002">
    <property type="protein sequence ID" value="RCW73832.1"/>
    <property type="molecule type" value="Genomic_DNA"/>
</dbReference>
<dbReference type="RefSeq" id="WP_114466997.1">
    <property type="nucleotide sequence ID" value="NZ_QPJK01000002.1"/>
</dbReference>